<name>A0A2N5E836_9GAMM</name>
<evidence type="ECO:0000313" key="7">
    <source>
        <dbReference type="Proteomes" id="UP000234503"/>
    </source>
</evidence>
<feature type="signal peptide" evidence="4">
    <location>
        <begin position="1"/>
        <end position="22"/>
    </location>
</feature>
<reference evidence="6 7" key="1">
    <citation type="submission" date="2017-12" db="EMBL/GenBank/DDBJ databases">
        <title>Characterization of six clinical isolates of Enterochimera gen. nov., a novel genus of the Yersiniaciae family and the three species Enterochimera arupensis sp. nov., Enterochimera coloradensis sp. nov, and Enterochimera californica sp. nov.</title>
        <authorList>
            <person name="Rossi A."/>
            <person name="Fisher M."/>
        </authorList>
    </citation>
    <scope>NUCLEOTIDE SEQUENCE [LARGE SCALE GENOMIC DNA]</scope>
    <source>
        <strain evidence="7">2016-Iso4</strain>
    </source>
</reference>
<accession>A0A2N5E836</accession>
<keyword evidence="7" id="KW-1185">Reference proteome</keyword>
<dbReference type="Proteomes" id="UP000234503">
    <property type="component" value="Unassembled WGS sequence"/>
</dbReference>
<keyword evidence="2 4" id="KW-0732">Signal</keyword>
<feature type="chain" id="PRO_5014891629" evidence="4">
    <location>
        <begin position="23"/>
        <end position="314"/>
    </location>
</feature>
<comment type="similarity">
    <text evidence="1">Belongs to the bacterial solute-binding protein 3 family.</text>
</comment>
<evidence type="ECO:0000256" key="1">
    <source>
        <dbReference type="ARBA" id="ARBA00010333"/>
    </source>
</evidence>
<dbReference type="OrthoDB" id="6970383at2"/>
<gene>
    <name evidence="6" type="ORF">CYR32_07065</name>
</gene>
<protein>
    <submittedName>
        <fullName evidence="6">ABC transporter substrate-binding protein</fullName>
    </submittedName>
</protein>
<dbReference type="RefSeq" id="WP_101823771.1">
    <property type="nucleotide sequence ID" value="NZ_PJZH01000004.1"/>
</dbReference>
<comment type="caution">
    <text evidence="6">The sequence shown here is derived from an EMBL/GenBank/DDBJ whole genome shotgun (WGS) entry which is preliminary data.</text>
</comment>
<dbReference type="PANTHER" id="PTHR35936">
    <property type="entry name" value="MEMBRANE-BOUND LYTIC MUREIN TRANSGLYCOSYLASE F"/>
    <property type="match status" value="1"/>
</dbReference>
<dbReference type="SMART" id="SM00062">
    <property type="entry name" value="PBPb"/>
    <property type="match status" value="1"/>
</dbReference>
<sequence>MTVKTVALSALLLALAVGAAQAEPARINLTANQQAIHTAKNSAAVALLPPGFTFAVPGKLTVVVSALNSPPLSVLAEDNRTRIGSDIDMARLLAESLGLELNLVPASWEQWPLGIASGKYDVALFNIAVTRERKTRFDFATYRTDTLSFSVRTHSPIQTINKPADVAGLKVIVGSGTNQENILLTWDKQNRAQGLKAAQPVYVTDDAAASLALQSGRVDAFFGPHSTAVYKAALTGTTRVVGNGPRSAWVAATTRKGNGLAAALSEAINGTLRSGEYDRVLARWGESDERIARSQVNPPGMGDGPADELPDKAG</sequence>
<evidence type="ECO:0000313" key="6">
    <source>
        <dbReference type="EMBL" id="PLR37644.1"/>
    </source>
</evidence>
<dbReference type="InterPro" id="IPR001638">
    <property type="entry name" value="Solute-binding_3/MltF_N"/>
</dbReference>
<dbReference type="PANTHER" id="PTHR35936:SF17">
    <property type="entry name" value="ARGININE-BINDING EXTRACELLULAR PROTEIN ARTP"/>
    <property type="match status" value="1"/>
</dbReference>
<evidence type="ECO:0000256" key="4">
    <source>
        <dbReference type="SAM" id="SignalP"/>
    </source>
</evidence>
<dbReference type="CDD" id="cd01004">
    <property type="entry name" value="PBP2_MidA_like"/>
    <property type="match status" value="1"/>
</dbReference>
<dbReference type="SUPFAM" id="SSF53850">
    <property type="entry name" value="Periplasmic binding protein-like II"/>
    <property type="match status" value="1"/>
</dbReference>
<organism evidence="6 7">
    <name type="scientific">Chimaeribacter coloradensis</name>
    <dbReference type="NCBI Taxonomy" id="2060068"/>
    <lineage>
        <taxon>Bacteria</taxon>
        <taxon>Pseudomonadati</taxon>
        <taxon>Pseudomonadota</taxon>
        <taxon>Gammaproteobacteria</taxon>
        <taxon>Enterobacterales</taxon>
        <taxon>Yersiniaceae</taxon>
        <taxon>Chimaeribacter</taxon>
    </lineage>
</organism>
<evidence type="ECO:0000256" key="3">
    <source>
        <dbReference type="SAM" id="MobiDB-lite"/>
    </source>
</evidence>
<evidence type="ECO:0000259" key="5">
    <source>
        <dbReference type="SMART" id="SM00062"/>
    </source>
</evidence>
<evidence type="ECO:0000256" key="2">
    <source>
        <dbReference type="ARBA" id="ARBA00022729"/>
    </source>
</evidence>
<proteinExistence type="inferred from homology"/>
<feature type="region of interest" description="Disordered" evidence="3">
    <location>
        <begin position="290"/>
        <end position="314"/>
    </location>
</feature>
<dbReference type="Gene3D" id="3.40.190.10">
    <property type="entry name" value="Periplasmic binding protein-like II"/>
    <property type="match status" value="2"/>
</dbReference>
<feature type="domain" description="Solute-binding protein family 3/N-terminal" evidence="5">
    <location>
        <begin position="59"/>
        <end position="288"/>
    </location>
</feature>
<dbReference type="AlphaFoldDB" id="A0A2N5E836"/>
<dbReference type="EMBL" id="PJZH01000004">
    <property type="protein sequence ID" value="PLR37644.1"/>
    <property type="molecule type" value="Genomic_DNA"/>
</dbReference>
<dbReference type="Pfam" id="PF00497">
    <property type="entry name" value="SBP_bac_3"/>
    <property type="match status" value="1"/>
</dbReference>